<dbReference type="PANTHER" id="PTHR37357">
    <property type="entry name" value="IZUMO SPERM-EGG FUSION PROTEIN 4"/>
    <property type="match status" value="1"/>
</dbReference>
<comment type="similarity">
    <text evidence="1">Belongs to the Izumo family.</text>
</comment>
<dbReference type="Pfam" id="PF15005">
    <property type="entry name" value="IZUMO"/>
    <property type="match status" value="1"/>
</dbReference>
<proteinExistence type="inferred from homology"/>
<dbReference type="RefSeq" id="XP_015268646.1">
    <property type="nucleotide sequence ID" value="XM_015413160.1"/>
</dbReference>
<dbReference type="InterPro" id="IPR052868">
    <property type="entry name" value="Izumo_fusion"/>
</dbReference>
<reference evidence="5" key="1">
    <citation type="submission" date="2025-08" db="UniProtKB">
        <authorList>
            <consortium name="RefSeq"/>
        </authorList>
    </citation>
    <scope>IDENTIFICATION</scope>
</reference>
<dbReference type="Proteomes" id="UP000694871">
    <property type="component" value="Unplaced"/>
</dbReference>
<feature type="chain" id="PRO_5046803653" evidence="3">
    <location>
        <begin position="27"/>
        <end position="258"/>
    </location>
</feature>
<keyword evidence="2 3" id="KW-0732">Signal</keyword>
<gene>
    <name evidence="5" type="primary">IZUMO4</name>
</gene>
<evidence type="ECO:0000256" key="2">
    <source>
        <dbReference type="ARBA" id="ARBA00022729"/>
    </source>
</evidence>
<feature type="signal peptide" evidence="3">
    <location>
        <begin position="1"/>
        <end position="26"/>
    </location>
</feature>
<dbReference type="InterPro" id="IPR029389">
    <property type="entry name" value="IZUMO"/>
</dbReference>
<evidence type="ECO:0000256" key="1">
    <source>
        <dbReference type="ARBA" id="ARBA00009633"/>
    </source>
</evidence>
<evidence type="ECO:0000313" key="4">
    <source>
        <dbReference type="Proteomes" id="UP000694871"/>
    </source>
</evidence>
<keyword evidence="4" id="KW-1185">Reference proteome</keyword>
<accession>A0ABM1K4K9</accession>
<organism evidence="4 5">
    <name type="scientific">Gekko japonicus</name>
    <name type="common">Schlegel's Japanese gecko</name>
    <dbReference type="NCBI Taxonomy" id="146911"/>
    <lineage>
        <taxon>Eukaryota</taxon>
        <taxon>Metazoa</taxon>
        <taxon>Chordata</taxon>
        <taxon>Craniata</taxon>
        <taxon>Vertebrata</taxon>
        <taxon>Euteleostomi</taxon>
        <taxon>Lepidosauria</taxon>
        <taxon>Squamata</taxon>
        <taxon>Bifurcata</taxon>
        <taxon>Gekkota</taxon>
        <taxon>Gekkonidae</taxon>
        <taxon>Gekkoninae</taxon>
        <taxon>Gekko</taxon>
    </lineage>
</organism>
<protein>
    <submittedName>
        <fullName evidence="5">Izumo sperm-egg fusion protein 4</fullName>
    </submittedName>
</protein>
<evidence type="ECO:0000256" key="3">
    <source>
        <dbReference type="SAM" id="SignalP"/>
    </source>
</evidence>
<dbReference type="GeneID" id="107112088"/>
<name>A0ABM1K4K9_GEKJA</name>
<dbReference type="PANTHER" id="PTHR37357:SF1">
    <property type="entry name" value="IZUMO SPERM-EGG FUSION PROTEIN 4"/>
    <property type="match status" value="1"/>
</dbReference>
<evidence type="ECO:0000313" key="5">
    <source>
        <dbReference type="RefSeq" id="XP_015268646.1"/>
    </source>
</evidence>
<sequence>MAHWGRVRQILFLALVVDLALGPAPARNCLQCDPSFAVQFASYIPRLSRKSWGLGDVPAAGRRLRGWAQDTLREIHLEVPLEIPFEKLREIAVKIYAKLDTVFRGKTYKPGVLPETLRSIFQEQVSMLRDAIIESRVKCERHCGINWYEAISCETCNVTKPSCFGYNCESSKEWKGALQGLYAYITNLKTTPGELVEALKQLPVFSNCTDNSLENLNFDSINATLSQNWLTAKAKNENSEEAVVVELLKPSCPVNADL</sequence>